<dbReference type="EMBL" id="CM017325">
    <property type="protein sequence ID" value="KAE8055222.1"/>
    <property type="molecule type" value="Genomic_DNA"/>
</dbReference>
<gene>
    <name evidence="2" type="ORF">FH972_012078</name>
</gene>
<dbReference type="AlphaFoldDB" id="A0A5N6R2Q9"/>
<evidence type="ECO:0000313" key="3">
    <source>
        <dbReference type="Proteomes" id="UP000327013"/>
    </source>
</evidence>
<evidence type="ECO:0000256" key="1">
    <source>
        <dbReference type="SAM" id="MobiDB-lite"/>
    </source>
</evidence>
<feature type="region of interest" description="Disordered" evidence="1">
    <location>
        <begin position="1"/>
        <end position="70"/>
    </location>
</feature>
<feature type="compositionally biased region" description="Pro residues" evidence="1">
    <location>
        <begin position="34"/>
        <end position="47"/>
    </location>
</feature>
<dbReference type="Proteomes" id="UP000327013">
    <property type="component" value="Chromosome 5"/>
</dbReference>
<keyword evidence="3" id="KW-1185">Reference proteome</keyword>
<protein>
    <submittedName>
        <fullName evidence="2">Uncharacterized protein</fullName>
    </submittedName>
</protein>
<name>A0A5N6R2Q9_9ROSI</name>
<accession>A0A5N6R2Q9</accession>
<organism evidence="2 3">
    <name type="scientific">Carpinus fangiana</name>
    <dbReference type="NCBI Taxonomy" id="176857"/>
    <lineage>
        <taxon>Eukaryota</taxon>
        <taxon>Viridiplantae</taxon>
        <taxon>Streptophyta</taxon>
        <taxon>Embryophyta</taxon>
        <taxon>Tracheophyta</taxon>
        <taxon>Spermatophyta</taxon>
        <taxon>Magnoliopsida</taxon>
        <taxon>eudicotyledons</taxon>
        <taxon>Gunneridae</taxon>
        <taxon>Pentapetalae</taxon>
        <taxon>rosids</taxon>
        <taxon>fabids</taxon>
        <taxon>Fagales</taxon>
        <taxon>Betulaceae</taxon>
        <taxon>Carpinus</taxon>
    </lineage>
</organism>
<evidence type="ECO:0000313" key="2">
    <source>
        <dbReference type="EMBL" id="KAE8055222.1"/>
    </source>
</evidence>
<reference evidence="2 3" key="1">
    <citation type="submission" date="2019-06" db="EMBL/GenBank/DDBJ databases">
        <title>A chromosomal-level reference genome of Carpinus fangiana (Coryloideae, Betulaceae).</title>
        <authorList>
            <person name="Yang X."/>
            <person name="Wang Z."/>
            <person name="Zhang L."/>
            <person name="Hao G."/>
            <person name="Liu J."/>
            <person name="Yang Y."/>
        </authorList>
    </citation>
    <scope>NUCLEOTIDE SEQUENCE [LARGE SCALE GENOMIC DNA]</scope>
    <source>
        <strain evidence="2">Cfa_2016G</strain>
        <tissue evidence="2">Leaf</tissue>
    </source>
</reference>
<sequence length="92" mass="9644">MGQVFGLPKRCLQPNLTHTPEKRGQKKMILPSPLTSPPSTTLPPPSHPSSSLTPASPASPSSTMSFGTPTTVLGLVPLATRFHMCLPEALSA</sequence>
<proteinExistence type="predicted"/>
<feature type="compositionally biased region" description="Low complexity" evidence="1">
    <location>
        <begin position="48"/>
        <end position="63"/>
    </location>
</feature>